<dbReference type="SUPFAM" id="SSF56784">
    <property type="entry name" value="HAD-like"/>
    <property type="match status" value="1"/>
</dbReference>
<keyword evidence="5 9" id="KW-0378">Hydrolase</keyword>
<proteinExistence type="inferred from homology"/>
<keyword evidence="4" id="KW-0479">Metal-binding</keyword>
<dbReference type="GO" id="GO:0016787">
    <property type="term" value="F:hydrolase activity"/>
    <property type="evidence" value="ECO:0007669"/>
    <property type="project" value="UniProtKB-KW"/>
</dbReference>
<evidence type="ECO:0000256" key="4">
    <source>
        <dbReference type="ARBA" id="ARBA00022723"/>
    </source>
</evidence>
<evidence type="ECO:0000259" key="8">
    <source>
        <dbReference type="Pfam" id="PF00535"/>
    </source>
</evidence>
<evidence type="ECO:0000256" key="7">
    <source>
        <dbReference type="ARBA" id="ARBA00031828"/>
    </source>
</evidence>
<dbReference type="PANTHER" id="PTHR42891">
    <property type="entry name" value="D-GLYCERO-BETA-D-MANNO-HEPTOSE-1,7-BISPHOSPHATE 7-PHOSPHATASE"/>
    <property type="match status" value="1"/>
</dbReference>
<keyword evidence="10" id="KW-1185">Reference proteome</keyword>
<dbReference type="Pfam" id="PF00535">
    <property type="entry name" value="Glycos_transf_2"/>
    <property type="match status" value="1"/>
</dbReference>
<dbReference type="InterPro" id="IPR029044">
    <property type="entry name" value="Nucleotide-diphossugar_trans"/>
</dbReference>
<evidence type="ECO:0000256" key="2">
    <source>
        <dbReference type="ARBA" id="ARBA00005628"/>
    </source>
</evidence>
<dbReference type="InterPro" id="IPR006357">
    <property type="entry name" value="HAD-SF_hydro_IIA"/>
</dbReference>
<dbReference type="InterPro" id="IPR006439">
    <property type="entry name" value="HAD-SF_hydro_IA"/>
</dbReference>
<dbReference type="EMBL" id="BAAABM010000009">
    <property type="protein sequence ID" value="GAA0327633.1"/>
    <property type="molecule type" value="Genomic_DNA"/>
</dbReference>
<keyword evidence="6" id="KW-0119">Carbohydrate metabolism</keyword>
<dbReference type="InterPro" id="IPR004446">
    <property type="entry name" value="Heptose_bisP_phosphatase"/>
</dbReference>
<dbReference type="NCBIfam" id="TIGR01656">
    <property type="entry name" value="Histidinol-ppas"/>
    <property type="match status" value="1"/>
</dbReference>
<dbReference type="InterPro" id="IPR006543">
    <property type="entry name" value="Histidinol-phos"/>
</dbReference>
<protein>
    <recommendedName>
        <fullName evidence="7">D,D-heptose 1,7-bisphosphate phosphatase</fullName>
    </recommendedName>
</protein>
<accession>A0ABN0W776</accession>
<dbReference type="SUPFAM" id="SSF53448">
    <property type="entry name" value="Nucleotide-diphospho-sugar transferases"/>
    <property type="match status" value="1"/>
</dbReference>
<dbReference type="Gene3D" id="3.40.50.1000">
    <property type="entry name" value="HAD superfamily/HAD-like"/>
    <property type="match status" value="1"/>
</dbReference>
<feature type="domain" description="Glycosyltransferase 2-like" evidence="8">
    <location>
        <begin position="26"/>
        <end position="152"/>
    </location>
</feature>
<keyword evidence="3" id="KW-0963">Cytoplasm</keyword>
<dbReference type="InterPro" id="IPR023214">
    <property type="entry name" value="HAD_sf"/>
</dbReference>
<dbReference type="Pfam" id="PF13242">
    <property type="entry name" value="Hydrolase_like"/>
    <property type="match status" value="1"/>
</dbReference>
<evidence type="ECO:0000256" key="6">
    <source>
        <dbReference type="ARBA" id="ARBA00023277"/>
    </source>
</evidence>
<gene>
    <name evidence="9" type="ORF">GCM10010151_16990</name>
</gene>
<comment type="similarity">
    <text evidence="2">Belongs to the GmhB family.</text>
</comment>
<reference evidence="9 10" key="1">
    <citation type="journal article" date="2019" name="Int. J. Syst. Evol. Microbiol.">
        <title>The Global Catalogue of Microorganisms (GCM) 10K type strain sequencing project: providing services to taxonomists for standard genome sequencing and annotation.</title>
        <authorList>
            <consortium name="The Broad Institute Genomics Platform"/>
            <consortium name="The Broad Institute Genome Sequencing Center for Infectious Disease"/>
            <person name="Wu L."/>
            <person name="Ma J."/>
        </authorList>
    </citation>
    <scope>NUCLEOTIDE SEQUENCE [LARGE SCALE GENOMIC DNA]</scope>
    <source>
        <strain evidence="9 10">JCM 3146</strain>
    </source>
</reference>
<evidence type="ECO:0000256" key="3">
    <source>
        <dbReference type="ARBA" id="ARBA00022490"/>
    </source>
</evidence>
<dbReference type="PANTHER" id="PTHR42891:SF1">
    <property type="entry name" value="D-GLYCERO-BETA-D-MANNO-HEPTOSE-1,7-BISPHOSPHATE 7-PHOSPHATASE"/>
    <property type="match status" value="1"/>
</dbReference>
<dbReference type="NCBIfam" id="TIGR01509">
    <property type="entry name" value="HAD-SF-IA-v3"/>
    <property type="match status" value="1"/>
</dbReference>
<evidence type="ECO:0000313" key="10">
    <source>
        <dbReference type="Proteomes" id="UP001501822"/>
    </source>
</evidence>
<dbReference type="Proteomes" id="UP001501822">
    <property type="component" value="Unassembled WGS sequence"/>
</dbReference>
<dbReference type="Pfam" id="PF13344">
    <property type="entry name" value="Hydrolase_6"/>
    <property type="match status" value="1"/>
</dbReference>
<comment type="caution">
    <text evidence="9">The sequence shown here is derived from an EMBL/GenBank/DDBJ whole genome shotgun (WGS) entry which is preliminary data.</text>
</comment>
<evidence type="ECO:0000256" key="5">
    <source>
        <dbReference type="ARBA" id="ARBA00022801"/>
    </source>
</evidence>
<evidence type="ECO:0000256" key="1">
    <source>
        <dbReference type="ARBA" id="ARBA00004496"/>
    </source>
</evidence>
<dbReference type="Gene3D" id="3.90.550.10">
    <property type="entry name" value="Spore Coat Polysaccharide Biosynthesis Protein SpsA, Chain A"/>
    <property type="match status" value="1"/>
</dbReference>
<dbReference type="InterPro" id="IPR006549">
    <property type="entry name" value="HAD-SF_hydro_IIIA"/>
</dbReference>
<dbReference type="RefSeq" id="WP_252800824.1">
    <property type="nucleotide sequence ID" value="NZ_BAAABM010000009.1"/>
</dbReference>
<dbReference type="InterPro" id="IPR001173">
    <property type="entry name" value="Glyco_trans_2-like"/>
</dbReference>
<evidence type="ECO:0000313" key="9">
    <source>
        <dbReference type="EMBL" id="GAA0327633.1"/>
    </source>
</evidence>
<name>A0ABN0W776_9ACTN</name>
<dbReference type="NCBIfam" id="TIGR01662">
    <property type="entry name" value="HAD-SF-IIIA"/>
    <property type="match status" value="1"/>
</dbReference>
<sequence>MSAGLENAARARAASTDEETGVTYAVVIPTLVRPCLDACLEALATASGPLPAEIVLVDDRRSAEGGTPIRVPEPLLSRTRVVAAGGRGPAAARNLGWRRTSAPWVVFLDDDVRVGPDWRDRLAADLAERPARVGGVQGRIRVPLPEDRRPTDWERGTAGLAEARWITADLAYRREALVECGGFDERFPRAFREDADLALRVLRAGWLMERGERTTTHPVRPASPWISVRTQAGNADDALMRALHGPDWYERAGEIRGRRPRHLAITVAGLAAPALAAAGRRRLALAAAAGALAGVAEFAAARVKPGPRTPREVAVMTATSLAIPPAATWHWLRGLVAARSAAPWPPPVKAVLFDRDGTLIHDVPYNGDPGKVEPVPGAKEALDLARRSGLRVGVITNQSAIARGLATEAEVAKVNARVTELLGPFDTWQQCPHGEHDGCDCRKPAPGMVLRAAADLGVAPEECLVVGDIGADVAAARAAGARSVLIPTPQTRPEETDGVRRSAGLEEAVRYGLAGGTGAAVWHE</sequence>
<comment type="subcellular location">
    <subcellularLocation>
        <location evidence="1">Cytoplasm</location>
    </subcellularLocation>
</comment>
<organism evidence="9 10">
    <name type="scientific">Actinoallomurus spadix</name>
    <dbReference type="NCBI Taxonomy" id="79912"/>
    <lineage>
        <taxon>Bacteria</taxon>
        <taxon>Bacillati</taxon>
        <taxon>Actinomycetota</taxon>
        <taxon>Actinomycetes</taxon>
        <taxon>Streptosporangiales</taxon>
        <taxon>Thermomonosporaceae</taxon>
        <taxon>Actinoallomurus</taxon>
    </lineage>
</organism>
<dbReference type="InterPro" id="IPR036412">
    <property type="entry name" value="HAD-like_sf"/>
</dbReference>